<organism evidence="1 2">
    <name type="scientific">Streptomyces citrinus</name>
    <dbReference type="NCBI Taxonomy" id="3118173"/>
    <lineage>
        <taxon>Bacteria</taxon>
        <taxon>Bacillati</taxon>
        <taxon>Actinomycetota</taxon>
        <taxon>Actinomycetes</taxon>
        <taxon>Kitasatosporales</taxon>
        <taxon>Streptomycetaceae</taxon>
        <taxon>Streptomyces</taxon>
    </lineage>
</organism>
<name>A0ACD5ANQ7_9ACTN</name>
<dbReference type="EMBL" id="CP146022">
    <property type="protein sequence ID" value="WWQ68836.1"/>
    <property type="molecule type" value="Genomic_DNA"/>
</dbReference>
<gene>
    <name evidence="1" type="ORF">V2W30_01695</name>
</gene>
<proteinExistence type="predicted"/>
<sequence length="159" mass="18035">MEFAQFYSQHMAKLVRHLMRQGASIHEATEASQAAFTEAFVKWETIEHPAAWLRQVSLRLYWRRHSHREEPVQEIPELPGGPCPLQQVELKEQEARVCAALASLPPLQRQVLAWHLDEFSTTEISVALGMTPEAVRQNLSRGRARLKTILLSSTDGGGR</sequence>
<evidence type="ECO:0000313" key="2">
    <source>
        <dbReference type="Proteomes" id="UP001432251"/>
    </source>
</evidence>
<evidence type="ECO:0000313" key="1">
    <source>
        <dbReference type="EMBL" id="WWQ68836.1"/>
    </source>
</evidence>
<protein>
    <submittedName>
        <fullName evidence="1">Sigma-70 family RNA polymerase sigma factor</fullName>
    </submittedName>
</protein>
<dbReference type="Proteomes" id="UP001432251">
    <property type="component" value="Chromosome"/>
</dbReference>
<accession>A0ACD5ANQ7</accession>
<keyword evidence="2" id="KW-1185">Reference proteome</keyword>
<reference evidence="1" key="1">
    <citation type="journal article" date="2025" name="Int. J. Syst. Evol. Microbiol.">
        <title>Streptomyces citrinus sp. nov., with yellow diffusible pigment.</title>
        <authorList>
            <person name="He Y."/>
            <person name="Yang E."/>
            <person name="Xu J."/>
            <person name="Sun Y."/>
            <person name="Sun L."/>
        </authorList>
    </citation>
    <scope>NUCLEOTIDE SEQUENCE</scope>
    <source>
        <strain evidence="1">Q6</strain>
    </source>
</reference>